<evidence type="ECO:0000313" key="2">
    <source>
        <dbReference type="EMBL" id="TWW07990.1"/>
    </source>
</evidence>
<dbReference type="SUPFAM" id="SSF55781">
    <property type="entry name" value="GAF domain-like"/>
    <property type="match status" value="1"/>
</dbReference>
<comment type="caution">
    <text evidence="2">The sequence shown here is derived from an EMBL/GenBank/DDBJ whole genome shotgun (WGS) entry which is preliminary data.</text>
</comment>
<reference evidence="2 3" key="1">
    <citation type="submission" date="2019-08" db="EMBL/GenBank/DDBJ databases">
        <title>100 year-old enigma solved: identification of Planctomyces bekefii, the type genus and species of the phylum Planctomycetes.</title>
        <authorList>
            <person name="Svetlana D.N."/>
            <person name="Overmann J."/>
        </authorList>
    </citation>
    <scope>NUCLEOTIDE SEQUENCE [LARGE SCALE GENOMIC DNA]</scope>
    <source>
        <strain evidence="2">Phe10_nw2017</strain>
    </source>
</reference>
<dbReference type="Pfam" id="PF01590">
    <property type="entry name" value="GAF"/>
    <property type="match status" value="1"/>
</dbReference>
<feature type="domain" description="GAF" evidence="1">
    <location>
        <begin position="177"/>
        <end position="324"/>
    </location>
</feature>
<feature type="non-terminal residue" evidence="2">
    <location>
        <position position="1"/>
    </location>
</feature>
<evidence type="ECO:0000313" key="3">
    <source>
        <dbReference type="Proteomes" id="UP000321083"/>
    </source>
</evidence>
<gene>
    <name evidence="2" type="ORF">E3A20_28810</name>
</gene>
<dbReference type="Gene3D" id="3.30.450.40">
    <property type="match status" value="1"/>
</dbReference>
<protein>
    <recommendedName>
        <fullName evidence="1">GAF domain-containing protein</fullName>
    </recommendedName>
</protein>
<sequence length="373" mass="40346">WIAASETALLSPNSASGPLLQLTGKLLSDSLRAGSTDSFLKSALADICTELAVQWAGVIRRVPGPAWEVYCEHGQAGGVRPGVLWEDAVDRESAGVLRSEQGRVFAAFPLTRGTPGGQLLATAGRHADRELADGGILLARTLSLCLTLTDHEQRSKRQLDRLRSTLEIASRLSQAEDAAPLLELIAQEATRLLHCDRSSIFLWNRERNEVEARPALGIRGASLRLPAGEGIVGETLRTGRAILVDDAYDDPRFNQDVDRKSGYRTRSLICVPLRDAEGKVIGAFQGINRHGGQTFTAEDEECLTLLGIQAAVALRNLQEKDLLHRSHRQLAERATRGIMIVGESAAMSALRDTIRRLASTDLPVLVLGESGTG</sequence>
<accession>A0A5C6LZI6</accession>
<organism evidence="2 3">
    <name type="scientific">Planctomyces bekefii</name>
    <dbReference type="NCBI Taxonomy" id="1653850"/>
    <lineage>
        <taxon>Bacteria</taxon>
        <taxon>Pseudomonadati</taxon>
        <taxon>Planctomycetota</taxon>
        <taxon>Planctomycetia</taxon>
        <taxon>Planctomycetales</taxon>
        <taxon>Planctomycetaceae</taxon>
        <taxon>Planctomyces</taxon>
    </lineage>
</organism>
<proteinExistence type="predicted"/>
<name>A0A5C6LZI6_9PLAN</name>
<reference evidence="2 3" key="2">
    <citation type="submission" date="2019-08" db="EMBL/GenBank/DDBJ databases">
        <authorList>
            <person name="Henke P."/>
        </authorList>
    </citation>
    <scope>NUCLEOTIDE SEQUENCE [LARGE SCALE GENOMIC DNA]</scope>
    <source>
        <strain evidence="2">Phe10_nw2017</strain>
    </source>
</reference>
<dbReference type="Gene3D" id="3.40.50.300">
    <property type="entry name" value="P-loop containing nucleotide triphosphate hydrolases"/>
    <property type="match status" value="1"/>
</dbReference>
<keyword evidence="3" id="KW-1185">Reference proteome</keyword>
<dbReference type="InterPro" id="IPR027417">
    <property type="entry name" value="P-loop_NTPase"/>
</dbReference>
<dbReference type="InterPro" id="IPR029016">
    <property type="entry name" value="GAF-like_dom_sf"/>
</dbReference>
<dbReference type="AlphaFoldDB" id="A0A5C6LZI6"/>
<dbReference type="Proteomes" id="UP000321083">
    <property type="component" value="Unassembled WGS sequence"/>
</dbReference>
<feature type="non-terminal residue" evidence="2">
    <location>
        <position position="373"/>
    </location>
</feature>
<evidence type="ECO:0000259" key="1">
    <source>
        <dbReference type="SMART" id="SM00065"/>
    </source>
</evidence>
<dbReference type="InterPro" id="IPR003018">
    <property type="entry name" value="GAF"/>
</dbReference>
<dbReference type="EMBL" id="SRHE01000904">
    <property type="protein sequence ID" value="TWW07990.1"/>
    <property type="molecule type" value="Genomic_DNA"/>
</dbReference>
<dbReference type="SMART" id="SM00065">
    <property type="entry name" value="GAF"/>
    <property type="match status" value="1"/>
</dbReference>